<dbReference type="InterPro" id="IPR036691">
    <property type="entry name" value="Endo/exonu/phosph_ase_sf"/>
</dbReference>
<proteinExistence type="predicted"/>
<dbReference type="InterPro" id="IPR005135">
    <property type="entry name" value="Endo/exonuclease/phosphatase"/>
</dbReference>
<evidence type="ECO:0000256" key="1">
    <source>
        <dbReference type="SAM" id="Phobius"/>
    </source>
</evidence>
<keyword evidence="4" id="KW-1185">Reference proteome</keyword>
<gene>
    <name evidence="3" type="ORF">FWK35_00018275</name>
</gene>
<feature type="transmembrane region" description="Helical" evidence="1">
    <location>
        <begin position="375"/>
        <end position="394"/>
    </location>
</feature>
<name>A0A6G0YP94_APHCR</name>
<feature type="non-terminal residue" evidence="3">
    <location>
        <position position="687"/>
    </location>
</feature>
<accession>A0A6G0YP94</accession>
<feature type="transmembrane region" description="Helical" evidence="1">
    <location>
        <begin position="406"/>
        <end position="425"/>
    </location>
</feature>
<sequence>MELADARARSLLTCYCDDYPAKVDQISDERIYMYASCDRINKEKLTRLHTLGIQINTILDDSPCVCVFLSFFPIYDDVCVFNFDLDKHTVAFFDFMRVPVPPGRPWIPLSRPNKNIPSCPVTVMCYNVLCEKYATTQMYGYCPSWALSWDYRKKVILGEIRHYTADIITLQEVETDQFYNFFLPELKKDGYDGVFSPKSRAKTMSENDRKRVDGCAIFFRAIKFTLIKEHLIEFNQLAMANSSGSDDMLNRVMPRDNIGLAALLKTNETAWENCKLTTPDSFDSYSQPAQLNQPAAATWQPTPTTNFTGEEDEPPLLEELGIDLNKILIRLMHSLDPTGKCGVVLGDYDVIGPIALYLTYTSLLLLAGGKLMFSYIYGLAVLTSVCMYGLLWAMTDSSEVTLTSTFSVLGYSFTPVVLVALLAVFVNLKNIFGAIIVLAAVVWSSMNAARVFVAMFGNSDQKYLMAYPCAIICGLYTLIHCYLALPSEVQQPILVCTAHIHWDPEFCDVKLIQIMMLSNELNTILEEANRNYRNVNHHQPPIQLLLCGDFNSLPDSGVIEFLSAGKVSSDHQDFKDLQYKTLLHKISTCDRPNEFMHSFKLSSAYENIMPFTNYTFNFKGIIDYIFYTRQTMTPLGLLGPLAPEWFKENKVLGCPHPHIPSDHFPLLVEFELSPNAHQSNSNGLIGR</sequence>
<organism evidence="3 4">
    <name type="scientific">Aphis craccivora</name>
    <name type="common">Cowpea aphid</name>
    <dbReference type="NCBI Taxonomy" id="307492"/>
    <lineage>
        <taxon>Eukaryota</taxon>
        <taxon>Metazoa</taxon>
        <taxon>Ecdysozoa</taxon>
        <taxon>Arthropoda</taxon>
        <taxon>Hexapoda</taxon>
        <taxon>Insecta</taxon>
        <taxon>Pterygota</taxon>
        <taxon>Neoptera</taxon>
        <taxon>Paraneoptera</taxon>
        <taxon>Hemiptera</taxon>
        <taxon>Sternorrhyncha</taxon>
        <taxon>Aphidomorpha</taxon>
        <taxon>Aphidoidea</taxon>
        <taxon>Aphididae</taxon>
        <taxon>Aphidini</taxon>
        <taxon>Aphis</taxon>
        <taxon>Aphis</taxon>
    </lineage>
</organism>
<evidence type="ECO:0000313" key="4">
    <source>
        <dbReference type="Proteomes" id="UP000478052"/>
    </source>
</evidence>
<dbReference type="PANTHER" id="PTHR12121">
    <property type="entry name" value="CARBON CATABOLITE REPRESSOR PROTEIN 4"/>
    <property type="match status" value="1"/>
</dbReference>
<keyword evidence="1" id="KW-1133">Transmembrane helix</keyword>
<reference evidence="3 4" key="1">
    <citation type="submission" date="2019-08" db="EMBL/GenBank/DDBJ databases">
        <title>Whole genome of Aphis craccivora.</title>
        <authorList>
            <person name="Voronova N.V."/>
            <person name="Shulinski R.S."/>
            <person name="Bandarenka Y.V."/>
            <person name="Zhorov D.G."/>
            <person name="Warner D."/>
        </authorList>
    </citation>
    <scope>NUCLEOTIDE SEQUENCE [LARGE SCALE GENOMIC DNA]</scope>
    <source>
        <strain evidence="3">180601</strain>
        <tissue evidence="3">Whole Body</tissue>
    </source>
</reference>
<protein>
    <recommendedName>
        <fullName evidence="2">Endonuclease/exonuclease/phosphatase domain-containing protein</fullName>
    </recommendedName>
</protein>
<dbReference type="AlphaFoldDB" id="A0A6G0YP94"/>
<keyword evidence="1" id="KW-0472">Membrane</keyword>
<dbReference type="Pfam" id="PF03372">
    <property type="entry name" value="Exo_endo_phos"/>
    <property type="match status" value="2"/>
</dbReference>
<comment type="caution">
    <text evidence="3">The sequence shown here is derived from an EMBL/GenBank/DDBJ whole genome shotgun (WGS) entry which is preliminary data.</text>
</comment>
<feature type="domain" description="Endonuclease/exonuclease/phosphatase" evidence="2">
    <location>
        <begin position="543"/>
        <end position="663"/>
    </location>
</feature>
<dbReference type="GO" id="GO:0000175">
    <property type="term" value="F:3'-5'-RNA exonuclease activity"/>
    <property type="evidence" value="ECO:0007669"/>
    <property type="project" value="TreeGrafter"/>
</dbReference>
<keyword evidence="1" id="KW-0812">Transmembrane</keyword>
<feature type="transmembrane region" description="Helical" evidence="1">
    <location>
        <begin position="465"/>
        <end position="485"/>
    </location>
</feature>
<dbReference type="OrthoDB" id="428734at2759"/>
<dbReference type="Proteomes" id="UP000478052">
    <property type="component" value="Unassembled WGS sequence"/>
</dbReference>
<dbReference type="SUPFAM" id="SSF56219">
    <property type="entry name" value="DNase I-like"/>
    <property type="match status" value="2"/>
</dbReference>
<dbReference type="PANTHER" id="PTHR12121:SF100">
    <property type="entry name" value="POLY(A)-SPECIFIC RIBONUCLEASE"/>
    <property type="match status" value="1"/>
</dbReference>
<evidence type="ECO:0000259" key="2">
    <source>
        <dbReference type="Pfam" id="PF03372"/>
    </source>
</evidence>
<feature type="transmembrane region" description="Helical" evidence="1">
    <location>
        <begin position="432"/>
        <end position="453"/>
    </location>
</feature>
<evidence type="ECO:0000313" key="3">
    <source>
        <dbReference type="EMBL" id="KAF0759335.1"/>
    </source>
</evidence>
<feature type="domain" description="Endonuclease/exonuclease/phosphatase" evidence="2">
    <location>
        <begin position="125"/>
        <end position="253"/>
    </location>
</feature>
<dbReference type="EMBL" id="VUJU01003030">
    <property type="protein sequence ID" value="KAF0759335.1"/>
    <property type="molecule type" value="Genomic_DNA"/>
</dbReference>
<dbReference type="Gene3D" id="3.60.10.10">
    <property type="entry name" value="Endonuclease/exonuclease/phosphatase"/>
    <property type="match status" value="2"/>
</dbReference>
<dbReference type="InterPro" id="IPR050410">
    <property type="entry name" value="CCR4/nocturin_mRNA_transcr"/>
</dbReference>
<feature type="transmembrane region" description="Helical" evidence="1">
    <location>
        <begin position="350"/>
        <end position="368"/>
    </location>
</feature>